<feature type="compositionally biased region" description="Acidic residues" evidence="2">
    <location>
        <begin position="148"/>
        <end position="161"/>
    </location>
</feature>
<dbReference type="KEGG" id="gph:GEMMAAP_08195"/>
<dbReference type="EMBL" id="CP011454">
    <property type="protein sequence ID" value="AMW04818.1"/>
    <property type="molecule type" value="Genomic_DNA"/>
</dbReference>
<gene>
    <name evidence="3" type="ORF">GEMMAAP_08195</name>
</gene>
<protein>
    <recommendedName>
        <fullName evidence="5">RanBP2-type domain-containing protein</fullName>
    </recommendedName>
</protein>
<evidence type="ECO:0000313" key="4">
    <source>
        <dbReference type="Proteomes" id="UP000076404"/>
    </source>
</evidence>
<evidence type="ECO:0000313" key="3">
    <source>
        <dbReference type="EMBL" id="AMW04818.1"/>
    </source>
</evidence>
<feature type="region of interest" description="Disordered" evidence="2">
    <location>
        <begin position="142"/>
        <end position="180"/>
    </location>
</feature>
<dbReference type="OrthoDB" id="9832186at2"/>
<dbReference type="STRING" id="1379270.GEMMAAP_08195"/>
<feature type="region of interest" description="Disordered" evidence="2">
    <location>
        <begin position="349"/>
        <end position="380"/>
    </location>
</feature>
<organism evidence="3 4">
    <name type="scientific">Gemmatimonas phototrophica</name>
    <dbReference type="NCBI Taxonomy" id="1379270"/>
    <lineage>
        <taxon>Bacteria</taxon>
        <taxon>Pseudomonadati</taxon>
        <taxon>Gemmatimonadota</taxon>
        <taxon>Gemmatimonadia</taxon>
        <taxon>Gemmatimonadales</taxon>
        <taxon>Gemmatimonadaceae</taxon>
        <taxon>Gemmatimonas</taxon>
    </lineage>
</organism>
<keyword evidence="1" id="KW-0175">Coiled coil</keyword>
<dbReference type="RefSeq" id="WP_026850591.1">
    <property type="nucleotide sequence ID" value="NZ_CP011454.1"/>
</dbReference>
<accession>A0A143BIJ1</accession>
<keyword evidence="4" id="KW-1185">Reference proteome</keyword>
<proteinExistence type="predicted"/>
<dbReference type="AlphaFoldDB" id="A0A143BIJ1"/>
<evidence type="ECO:0000256" key="1">
    <source>
        <dbReference type="SAM" id="Coils"/>
    </source>
</evidence>
<evidence type="ECO:0000256" key="2">
    <source>
        <dbReference type="SAM" id="MobiDB-lite"/>
    </source>
</evidence>
<feature type="coiled-coil region" evidence="1">
    <location>
        <begin position="70"/>
        <end position="97"/>
    </location>
</feature>
<dbReference type="eggNOG" id="COG1196">
    <property type="taxonomic scope" value="Bacteria"/>
</dbReference>
<dbReference type="Proteomes" id="UP000076404">
    <property type="component" value="Chromosome"/>
</dbReference>
<name>A0A143BIJ1_9BACT</name>
<reference evidence="3 4" key="2">
    <citation type="journal article" date="2016" name="Environ. Microbiol. Rep.">
        <title>Metagenomic evidence for the presence of phototrophic Gemmatimonadetes bacteria in diverse environments.</title>
        <authorList>
            <person name="Zeng Y."/>
            <person name="Baumbach J."/>
            <person name="Barbosa E.G."/>
            <person name="Azevedo V."/>
            <person name="Zhang C."/>
            <person name="Koblizek M."/>
        </authorList>
    </citation>
    <scope>NUCLEOTIDE SEQUENCE [LARGE SCALE GENOMIC DNA]</scope>
    <source>
        <strain evidence="3 4">AP64</strain>
    </source>
</reference>
<reference evidence="3 4" key="1">
    <citation type="journal article" date="2014" name="Proc. Natl. Acad. Sci. U.S.A.">
        <title>Functional type 2 photosynthetic reaction centers found in the rare bacterial phylum Gemmatimonadetes.</title>
        <authorList>
            <person name="Zeng Y."/>
            <person name="Feng F."/>
            <person name="Medova H."/>
            <person name="Dean J."/>
            <person name="Koblizek M."/>
        </authorList>
    </citation>
    <scope>NUCLEOTIDE SEQUENCE [LARGE SCALE GENOMIC DNA]</scope>
    <source>
        <strain evidence="3 4">AP64</strain>
    </source>
</reference>
<sequence length="449" mass="47873">MTESNVVSIEEVRTLVAERQRYDDWLAALEAKRTETPPRVFERVHGDYLGRRREVIVRLQSHIGGLSAIGHDLEQRLSDLEARLALHEEELAEGMLRNLVGEYDGDRWDNVRQEIEARITALGDERTTLAVEVADVQTLLASARTEPEAEPEPDPAPEPELLETPSADASEAPVAVEEGTDTAAAAADWLAESSAPQDFDLEAGTTETRVETDFVVTDVVAYEESAPLPEATAETAGMLVETVEGAARSPYEVGTPAAAFLAQPDEDSLLDIDVSGMVDNPIPHSARHEDVLADVAALFDTSSITAVPEPTPSPAAPANPAEFDDALAMFGDVSGDADAQFLKSLEGIEADHDAPPQGGSRVDVSTTTATPPAAPSGNDPFDDLAFLRSVTEPGHSADIVPPAAPSIMSSAPATSAHEPQKTLRCTECGTMNLPTEWYCERCGGELAAF</sequence>
<evidence type="ECO:0008006" key="5">
    <source>
        <dbReference type="Google" id="ProtNLM"/>
    </source>
</evidence>